<keyword evidence="2" id="KW-1185">Reference proteome</keyword>
<protein>
    <submittedName>
        <fullName evidence="1">Uncharacterized protein</fullName>
    </submittedName>
</protein>
<evidence type="ECO:0000313" key="1">
    <source>
        <dbReference type="EMBL" id="MBB4919467.1"/>
    </source>
</evidence>
<dbReference type="RefSeq" id="WP_184721756.1">
    <property type="nucleotide sequence ID" value="NZ_JACHJP010000010.1"/>
</dbReference>
<evidence type="ECO:0000313" key="2">
    <source>
        <dbReference type="Proteomes" id="UP000552644"/>
    </source>
</evidence>
<organism evidence="1 2">
    <name type="scientific">Streptosporangium saharense</name>
    <dbReference type="NCBI Taxonomy" id="1706840"/>
    <lineage>
        <taxon>Bacteria</taxon>
        <taxon>Bacillati</taxon>
        <taxon>Actinomycetota</taxon>
        <taxon>Actinomycetes</taxon>
        <taxon>Streptosporangiales</taxon>
        <taxon>Streptosporangiaceae</taxon>
        <taxon>Streptosporangium</taxon>
    </lineage>
</organism>
<proteinExistence type="predicted"/>
<accession>A0A7W7VQW2</accession>
<dbReference type="Proteomes" id="UP000552644">
    <property type="component" value="Unassembled WGS sequence"/>
</dbReference>
<reference evidence="1 2" key="1">
    <citation type="submission" date="2020-08" db="EMBL/GenBank/DDBJ databases">
        <title>Genomic Encyclopedia of Type Strains, Phase III (KMG-III): the genomes of soil and plant-associated and newly described type strains.</title>
        <authorList>
            <person name="Whitman W."/>
        </authorList>
    </citation>
    <scope>NUCLEOTIDE SEQUENCE [LARGE SCALE GENOMIC DNA]</scope>
    <source>
        <strain evidence="1 2">CECT 8840</strain>
    </source>
</reference>
<gene>
    <name evidence="1" type="ORF">FHS44_006610</name>
</gene>
<name>A0A7W7VQW2_9ACTN</name>
<dbReference type="EMBL" id="JACHJP010000010">
    <property type="protein sequence ID" value="MBB4919467.1"/>
    <property type="molecule type" value="Genomic_DNA"/>
</dbReference>
<dbReference type="AlphaFoldDB" id="A0A7W7VQW2"/>
<comment type="caution">
    <text evidence="1">The sequence shown here is derived from an EMBL/GenBank/DDBJ whole genome shotgun (WGS) entry which is preliminary data.</text>
</comment>
<sequence>MKILGFYEELWSHRAGEPEGKIKDSIRDVPLPDESDIVEYLARGHDLFSVMGAEEDVLGSDYRILGGCSVKTDGEWVWRDALWFYLNRYHIALPDEFTNKVRAYNYEVPYVPESLLDELADKVVDIW</sequence>